<reference evidence="3 4" key="1">
    <citation type="submission" date="2019-08" db="EMBL/GenBank/DDBJ databases">
        <title>Draft genome for granaticin producer strain Streptomyces parvus C05.</title>
        <authorList>
            <person name="Gonzalez-Pimentel J.L."/>
        </authorList>
    </citation>
    <scope>NUCLEOTIDE SEQUENCE [LARGE SCALE GENOMIC DNA]</scope>
    <source>
        <strain evidence="3 4">C05</strain>
    </source>
</reference>
<dbReference type="Proteomes" id="UP000323242">
    <property type="component" value="Unassembled WGS sequence"/>
</dbReference>
<accession>A0A5D4I3T6</accession>
<keyword evidence="1" id="KW-0472">Membrane</keyword>
<keyword evidence="1" id="KW-0812">Transmembrane</keyword>
<organism evidence="3 4">
    <name type="scientific">Streptomyces parvus</name>
    <dbReference type="NCBI Taxonomy" id="66428"/>
    <lineage>
        <taxon>Bacteria</taxon>
        <taxon>Bacillati</taxon>
        <taxon>Actinomycetota</taxon>
        <taxon>Actinomycetes</taxon>
        <taxon>Kitasatosporales</taxon>
        <taxon>Streptomycetaceae</taxon>
        <taxon>Streptomyces</taxon>
    </lineage>
</organism>
<feature type="non-terminal residue" evidence="3">
    <location>
        <position position="176"/>
    </location>
</feature>
<dbReference type="EMBL" id="VSZQ01000330">
    <property type="protein sequence ID" value="TYR47514.1"/>
    <property type="molecule type" value="Genomic_DNA"/>
</dbReference>
<evidence type="ECO:0000313" key="3">
    <source>
        <dbReference type="EMBL" id="TYR47514.1"/>
    </source>
</evidence>
<feature type="transmembrane region" description="Helical" evidence="1">
    <location>
        <begin position="72"/>
        <end position="94"/>
    </location>
</feature>
<dbReference type="InterPro" id="IPR012495">
    <property type="entry name" value="TadE-like_dom"/>
</dbReference>
<dbReference type="AlphaFoldDB" id="A0A5D4I3T6"/>
<sequence>MRSSEIRSGPGLVARFRGRGRCLDRSPCPCLDRCLSRCLDRGRARRWRRGLAPGGVGGGDRVGDRGAVTAEAAVAIPVLVAFVLALLWALMAAADQIRCVDAARVGARAAARTEPEAAVVDAARDAAPQGARVEMDREGDMWRVRVEAPTRGPGALALTLSAEAAALAEDTVGGVE</sequence>
<protein>
    <submittedName>
        <fullName evidence="3">Pilus biosynthesis protein TadE</fullName>
    </submittedName>
</protein>
<feature type="domain" description="TadE-like" evidence="2">
    <location>
        <begin position="66"/>
        <end position="108"/>
    </location>
</feature>
<comment type="caution">
    <text evidence="3">The sequence shown here is derived from an EMBL/GenBank/DDBJ whole genome shotgun (WGS) entry which is preliminary data.</text>
</comment>
<name>A0A5D4I3T6_9ACTN</name>
<keyword evidence="1" id="KW-1133">Transmembrane helix</keyword>
<proteinExistence type="predicted"/>
<dbReference type="Pfam" id="PF07811">
    <property type="entry name" value="TadE"/>
    <property type="match status" value="1"/>
</dbReference>
<keyword evidence="4" id="KW-1185">Reference proteome</keyword>
<gene>
    <name evidence="3" type="ORF">FY004_35440</name>
</gene>
<evidence type="ECO:0000313" key="4">
    <source>
        <dbReference type="Proteomes" id="UP000323242"/>
    </source>
</evidence>
<dbReference type="NCBIfam" id="NF041390">
    <property type="entry name" value="TadE_Rv3655c"/>
    <property type="match status" value="1"/>
</dbReference>
<dbReference type="InterPro" id="IPR049790">
    <property type="entry name" value="Rv3655c/TadE"/>
</dbReference>
<evidence type="ECO:0000259" key="2">
    <source>
        <dbReference type="Pfam" id="PF07811"/>
    </source>
</evidence>
<evidence type="ECO:0000256" key="1">
    <source>
        <dbReference type="SAM" id="Phobius"/>
    </source>
</evidence>